<comment type="caution">
    <text evidence="6">The sequence shown here is derived from an EMBL/GenBank/DDBJ whole genome shotgun (WGS) entry which is preliminary data.</text>
</comment>
<proteinExistence type="predicted"/>
<dbReference type="Gene3D" id="1.10.10.10">
    <property type="entry name" value="Winged helix-like DNA-binding domain superfamily/Winged helix DNA-binding domain"/>
    <property type="match status" value="1"/>
</dbReference>
<keyword evidence="7" id="KW-1185">Reference proteome</keyword>
<sequence length="231" mass="25796">MTSPGPLEQGGDPRPQTPAPRAESTAVQLRAMITDGSLSPGEHLPEARFAERFGVSRNTLRETFRILGQEGLLSQIPHRGVCVAIPTITTIIDVYRVRRLIECQAIAEAFPRHPAILRVRAAVDQAGEARDRGDWRQVGTANIAFHKALFELADSPRLMRLYQQIAAELRLAFGLIDDAEYLYAPFLEFNREILEHLEAGDGARAKAALEDYLLRAERLVLAAYERLDEVE</sequence>
<dbReference type="OrthoDB" id="5243844at2"/>
<feature type="region of interest" description="Disordered" evidence="4">
    <location>
        <begin position="1"/>
        <end position="23"/>
    </location>
</feature>
<dbReference type="CDD" id="cd07377">
    <property type="entry name" value="WHTH_GntR"/>
    <property type="match status" value="1"/>
</dbReference>
<accession>A0A5J5KYS8</accession>
<dbReference type="InterPro" id="IPR036388">
    <property type="entry name" value="WH-like_DNA-bd_sf"/>
</dbReference>
<dbReference type="RefSeq" id="WP_158033483.1">
    <property type="nucleotide sequence ID" value="NZ_ML708615.1"/>
</dbReference>
<dbReference type="Pfam" id="PF07729">
    <property type="entry name" value="FCD"/>
    <property type="match status" value="1"/>
</dbReference>
<reference evidence="6 7" key="1">
    <citation type="submission" date="2019-05" db="EMBL/GenBank/DDBJ databases">
        <title>Kocuria coralli sp. nov., a novel actinobacterium isolated from coral reef seawater.</title>
        <authorList>
            <person name="Li J."/>
        </authorList>
    </citation>
    <scope>NUCLEOTIDE SEQUENCE [LARGE SCALE GENOMIC DNA]</scope>
    <source>
        <strain evidence="6 7">SCSIO 13007</strain>
    </source>
</reference>
<evidence type="ECO:0000259" key="5">
    <source>
        <dbReference type="PROSITE" id="PS50949"/>
    </source>
</evidence>
<keyword evidence="3" id="KW-0804">Transcription</keyword>
<dbReference type="Pfam" id="PF00392">
    <property type="entry name" value="GntR"/>
    <property type="match status" value="1"/>
</dbReference>
<dbReference type="SMART" id="SM00895">
    <property type="entry name" value="FCD"/>
    <property type="match status" value="1"/>
</dbReference>
<dbReference type="SUPFAM" id="SSF46785">
    <property type="entry name" value="Winged helix' DNA-binding domain"/>
    <property type="match status" value="1"/>
</dbReference>
<dbReference type="SMART" id="SM00345">
    <property type="entry name" value="HTH_GNTR"/>
    <property type="match status" value="1"/>
</dbReference>
<name>A0A5J5KYS8_9MICC</name>
<evidence type="ECO:0000256" key="3">
    <source>
        <dbReference type="ARBA" id="ARBA00023163"/>
    </source>
</evidence>
<dbReference type="InterPro" id="IPR036390">
    <property type="entry name" value="WH_DNA-bd_sf"/>
</dbReference>
<dbReference type="PANTHER" id="PTHR43537:SF45">
    <property type="entry name" value="GNTR FAMILY REGULATORY PROTEIN"/>
    <property type="match status" value="1"/>
</dbReference>
<dbReference type="InterPro" id="IPR011711">
    <property type="entry name" value="GntR_C"/>
</dbReference>
<gene>
    <name evidence="6" type="ORF">FCK90_06455</name>
</gene>
<protein>
    <submittedName>
        <fullName evidence="6">GntR family transcriptional regulator</fullName>
    </submittedName>
</protein>
<evidence type="ECO:0000256" key="4">
    <source>
        <dbReference type="SAM" id="MobiDB-lite"/>
    </source>
</evidence>
<dbReference type="PROSITE" id="PS50949">
    <property type="entry name" value="HTH_GNTR"/>
    <property type="match status" value="1"/>
</dbReference>
<dbReference type="GO" id="GO:0003700">
    <property type="term" value="F:DNA-binding transcription factor activity"/>
    <property type="evidence" value="ECO:0007669"/>
    <property type="project" value="InterPro"/>
</dbReference>
<keyword evidence="1" id="KW-0805">Transcription regulation</keyword>
<evidence type="ECO:0000256" key="1">
    <source>
        <dbReference type="ARBA" id="ARBA00023015"/>
    </source>
</evidence>
<dbReference type="Proteomes" id="UP000325957">
    <property type="component" value="Unassembled WGS sequence"/>
</dbReference>
<dbReference type="InterPro" id="IPR000524">
    <property type="entry name" value="Tscrpt_reg_HTH_GntR"/>
</dbReference>
<evidence type="ECO:0000313" key="7">
    <source>
        <dbReference type="Proteomes" id="UP000325957"/>
    </source>
</evidence>
<feature type="domain" description="HTH gntR-type" evidence="5">
    <location>
        <begin position="19"/>
        <end position="86"/>
    </location>
</feature>
<dbReference type="InterPro" id="IPR008920">
    <property type="entry name" value="TF_FadR/GntR_C"/>
</dbReference>
<evidence type="ECO:0000256" key="2">
    <source>
        <dbReference type="ARBA" id="ARBA00023125"/>
    </source>
</evidence>
<dbReference type="Gene3D" id="1.20.120.530">
    <property type="entry name" value="GntR ligand-binding domain-like"/>
    <property type="match status" value="1"/>
</dbReference>
<dbReference type="AlphaFoldDB" id="A0A5J5KYS8"/>
<dbReference type="SUPFAM" id="SSF48008">
    <property type="entry name" value="GntR ligand-binding domain-like"/>
    <property type="match status" value="1"/>
</dbReference>
<keyword evidence="2" id="KW-0238">DNA-binding</keyword>
<dbReference type="PANTHER" id="PTHR43537">
    <property type="entry name" value="TRANSCRIPTIONAL REGULATOR, GNTR FAMILY"/>
    <property type="match status" value="1"/>
</dbReference>
<dbReference type="GO" id="GO:0003677">
    <property type="term" value="F:DNA binding"/>
    <property type="evidence" value="ECO:0007669"/>
    <property type="project" value="UniProtKB-KW"/>
</dbReference>
<dbReference type="EMBL" id="SZWF01000006">
    <property type="protein sequence ID" value="KAA9394460.1"/>
    <property type="molecule type" value="Genomic_DNA"/>
</dbReference>
<evidence type="ECO:0000313" key="6">
    <source>
        <dbReference type="EMBL" id="KAA9394460.1"/>
    </source>
</evidence>
<organism evidence="6 7">
    <name type="scientific">Kocuria coralli</name>
    <dbReference type="NCBI Taxonomy" id="1461025"/>
    <lineage>
        <taxon>Bacteria</taxon>
        <taxon>Bacillati</taxon>
        <taxon>Actinomycetota</taxon>
        <taxon>Actinomycetes</taxon>
        <taxon>Micrococcales</taxon>
        <taxon>Micrococcaceae</taxon>
        <taxon>Kocuria</taxon>
    </lineage>
</organism>